<name>A0A9X1HRU5_9BACT</name>
<evidence type="ECO:0000313" key="1">
    <source>
        <dbReference type="EMBL" id="MCA6075627.1"/>
    </source>
</evidence>
<dbReference type="RefSeq" id="WP_225698724.1">
    <property type="nucleotide sequence ID" value="NZ_JAIXNE010000002.1"/>
</dbReference>
<dbReference type="Proteomes" id="UP001139409">
    <property type="component" value="Unassembled WGS sequence"/>
</dbReference>
<gene>
    <name evidence="1" type="ORF">LDX50_12170</name>
</gene>
<evidence type="ECO:0000313" key="2">
    <source>
        <dbReference type="Proteomes" id="UP001139409"/>
    </source>
</evidence>
<dbReference type="EMBL" id="JAIXNE010000002">
    <property type="protein sequence ID" value="MCA6075627.1"/>
    <property type="molecule type" value="Genomic_DNA"/>
</dbReference>
<sequence>MIQFDYEHSTYFGDHLKVVIEDGTLRYRQFTVNFPGRSKWISLEVDEDKLNDFLETLQNLESCMENYRMKNRFSKRKYTLFCHTDKIKKTIHGVDDFQIPVQLCLVKMANLHPELEDVVNG</sequence>
<organism evidence="1 2">
    <name type="scientific">Fulvivirga sedimenti</name>
    <dbReference type="NCBI Taxonomy" id="2879465"/>
    <lineage>
        <taxon>Bacteria</taxon>
        <taxon>Pseudomonadati</taxon>
        <taxon>Bacteroidota</taxon>
        <taxon>Cytophagia</taxon>
        <taxon>Cytophagales</taxon>
        <taxon>Fulvivirgaceae</taxon>
        <taxon>Fulvivirga</taxon>
    </lineage>
</organism>
<reference evidence="1" key="1">
    <citation type="submission" date="2021-09" db="EMBL/GenBank/DDBJ databases">
        <title>Fulvivirga sp. isolated from coastal sediment.</title>
        <authorList>
            <person name="Yu H."/>
        </authorList>
    </citation>
    <scope>NUCLEOTIDE SEQUENCE</scope>
    <source>
        <strain evidence="1">1062</strain>
    </source>
</reference>
<protein>
    <submittedName>
        <fullName evidence="1">Uncharacterized protein</fullName>
    </submittedName>
</protein>
<proteinExistence type="predicted"/>
<accession>A0A9X1HRU5</accession>
<keyword evidence="2" id="KW-1185">Reference proteome</keyword>
<dbReference type="AlphaFoldDB" id="A0A9X1HRU5"/>
<comment type="caution">
    <text evidence="1">The sequence shown here is derived from an EMBL/GenBank/DDBJ whole genome shotgun (WGS) entry which is preliminary data.</text>
</comment>